<evidence type="ECO:0000313" key="2">
    <source>
        <dbReference type="EMBL" id="QAT16359.1"/>
    </source>
</evidence>
<sequence>MRNAVRLIAVCALVLSLATPAMAKTPGDKLARGIANVATGFLEVPQTIGQEWKESNNAAVGIFAGFFKGMVQAVVRTGSGVWDVLTFPAAIPKDYEPLYHPDYVFDQVEQADKTGSK</sequence>
<dbReference type="AlphaFoldDB" id="A0A410P2F7"/>
<evidence type="ECO:0000256" key="1">
    <source>
        <dbReference type="SAM" id="SignalP"/>
    </source>
</evidence>
<reference evidence="2 3" key="1">
    <citation type="submission" date="2017-01" db="EMBL/GenBank/DDBJ databases">
        <title>First insights into the biology of 'candidatus Vampirococcus archaeovorus'.</title>
        <authorList>
            <person name="Kizina J."/>
            <person name="Jordan S."/>
            <person name="Stueber K."/>
            <person name="Reinhardt R."/>
            <person name="Harder J."/>
        </authorList>
    </citation>
    <scope>NUCLEOTIDE SEQUENCE [LARGE SCALE GENOMIC DNA]</scope>
    <source>
        <strain evidence="2 3">LiM</strain>
    </source>
</reference>
<feature type="signal peptide" evidence="1">
    <location>
        <begin position="1"/>
        <end position="23"/>
    </location>
</feature>
<organism evidence="2 3">
    <name type="scientific">Velamenicoccus archaeovorus</name>
    <dbReference type="NCBI Taxonomy" id="1930593"/>
    <lineage>
        <taxon>Bacteria</taxon>
        <taxon>Pseudomonadati</taxon>
        <taxon>Candidatus Omnitrophota</taxon>
        <taxon>Candidatus Velamenicoccus</taxon>
    </lineage>
</organism>
<evidence type="ECO:0000313" key="3">
    <source>
        <dbReference type="Proteomes" id="UP000287243"/>
    </source>
</evidence>
<keyword evidence="3" id="KW-1185">Reference proteome</keyword>
<dbReference type="OrthoDB" id="8548499at2"/>
<dbReference type="InterPro" id="IPR023824">
    <property type="entry name" value="CHP04073_exosortase-affil"/>
</dbReference>
<dbReference type="RefSeq" id="WP_128698996.1">
    <property type="nucleotide sequence ID" value="NZ_CP019384.1"/>
</dbReference>
<accession>A0A410P2F7</accession>
<dbReference type="Proteomes" id="UP000287243">
    <property type="component" value="Chromosome"/>
</dbReference>
<dbReference type="NCBIfam" id="TIGR04073">
    <property type="entry name" value="exo_TIGR04073"/>
    <property type="match status" value="1"/>
</dbReference>
<protein>
    <submittedName>
        <fullName evidence="2">Putative exosortase-affiliated protein</fullName>
    </submittedName>
</protein>
<gene>
    <name evidence="2" type="ORF">BU251_00715</name>
</gene>
<keyword evidence="1" id="KW-0732">Signal</keyword>
<name>A0A410P2F7_VELA1</name>
<feature type="chain" id="PRO_5019327721" evidence="1">
    <location>
        <begin position="24"/>
        <end position="117"/>
    </location>
</feature>
<dbReference type="KEGG" id="vai:BU251_00715"/>
<dbReference type="EMBL" id="CP019384">
    <property type="protein sequence ID" value="QAT16359.1"/>
    <property type="molecule type" value="Genomic_DNA"/>
</dbReference>
<proteinExistence type="predicted"/>